<organism evidence="13 14">
    <name type="scientific">Ceratotherium simum simum</name>
    <name type="common">Southern white rhinoceros</name>
    <dbReference type="NCBI Taxonomy" id="73337"/>
    <lineage>
        <taxon>Eukaryota</taxon>
        <taxon>Metazoa</taxon>
        <taxon>Chordata</taxon>
        <taxon>Craniata</taxon>
        <taxon>Vertebrata</taxon>
        <taxon>Euteleostomi</taxon>
        <taxon>Mammalia</taxon>
        <taxon>Eutheria</taxon>
        <taxon>Laurasiatheria</taxon>
        <taxon>Perissodactyla</taxon>
        <taxon>Rhinocerotidae</taxon>
        <taxon>Ceratotherium</taxon>
    </lineage>
</organism>
<comment type="similarity">
    <text evidence="2 11">Belongs to the G-protein coupled receptor 1 family.</text>
</comment>
<evidence type="ECO:0000256" key="9">
    <source>
        <dbReference type="ARBA" id="ARBA00023170"/>
    </source>
</evidence>
<protein>
    <recommendedName>
        <fullName evidence="11">Vomeronasal type-1 receptor</fullName>
    </recommendedName>
</protein>
<dbReference type="RefSeq" id="XP_004439306.1">
    <property type="nucleotide sequence ID" value="XM_004439249.1"/>
</dbReference>
<proteinExistence type="inferred from homology"/>
<evidence type="ECO:0000256" key="11">
    <source>
        <dbReference type="RuleBase" id="RU364061"/>
    </source>
</evidence>
<feature type="transmembrane region" description="Helical" evidence="11">
    <location>
        <begin position="173"/>
        <end position="195"/>
    </location>
</feature>
<dbReference type="InterPro" id="IPR004072">
    <property type="entry name" value="Vmron_rcpt_1"/>
</dbReference>
<feature type="transmembrane region" description="Helical" evidence="11">
    <location>
        <begin position="124"/>
        <end position="143"/>
    </location>
</feature>
<dbReference type="Proteomes" id="UP000694910">
    <property type="component" value="Unplaced"/>
</dbReference>
<keyword evidence="7 11" id="KW-0297">G-protein coupled receptor</keyword>
<dbReference type="SUPFAM" id="SSF81321">
    <property type="entry name" value="Family A G protein-coupled receptor-like"/>
    <property type="match status" value="1"/>
</dbReference>
<feature type="transmembrane region" description="Helical" evidence="11">
    <location>
        <begin position="262"/>
        <end position="283"/>
    </location>
</feature>
<evidence type="ECO:0000259" key="12">
    <source>
        <dbReference type="PROSITE" id="PS50262"/>
    </source>
</evidence>
<dbReference type="Pfam" id="PF03402">
    <property type="entry name" value="V1R"/>
    <property type="match status" value="1"/>
</dbReference>
<gene>
    <name evidence="14" type="primary">LOC101395534</name>
</gene>
<dbReference type="Gene3D" id="1.20.1070.10">
    <property type="entry name" value="Rhodopsin 7-helix transmembrane proteins"/>
    <property type="match status" value="1"/>
</dbReference>
<feature type="transmembrane region" description="Helical" evidence="11">
    <location>
        <begin position="12"/>
        <end position="33"/>
    </location>
</feature>
<evidence type="ECO:0000256" key="2">
    <source>
        <dbReference type="ARBA" id="ARBA00010663"/>
    </source>
</evidence>
<evidence type="ECO:0000313" key="14">
    <source>
        <dbReference type="RefSeq" id="XP_004439306.1"/>
    </source>
</evidence>
<evidence type="ECO:0000256" key="4">
    <source>
        <dbReference type="ARBA" id="ARBA00022507"/>
    </source>
</evidence>
<dbReference type="PANTHER" id="PTHR24062">
    <property type="entry name" value="VOMERONASAL TYPE-1 RECEPTOR"/>
    <property type="match status" value="1"/>
</dbReference>
<evidence type="ECO:0000256" key="1">
    <source>
        <dbReference type="ARBA" id="ARBA00004651"/>
    </source>
</evidence>
<keyword evidence="3 11" id="KW-1003">Cell membrane</keyword>
<evidence type="ECO:0000256" key="3">
    <source>
        <dbReference type="ARBA" id="ARBA00022475"/>
    </source>
</evidence>
<dbReference type="PROSITE" id="PS50262">
    <property type="entry name" value="G_PROTEIN_RECEP_F1_2"/>
    <property type="match status" value="1"/>
</dbReference>
<dbReference type="GeneID" id="101395534"/>
<evidence type="ECO:0000313" key="13">
    <source>
        <dbReference type="Proteomes" id="UP000694910"/>
    </source>
</evidence>
<dbReference type="PRINTS" id="PR01534">
    <property type="entry name" value="VOMERONASL1R"/>
</dbReference>
<feature type="domain" description="G-protein coupled receptors family 1 profile" evidence="12">
    <location>
        <begin position="22"/>
        <end position="282"/>
    </location>
</feature>
<keyword evidence="5 11" id="KW-0812">Transmembrane</keyword>
<evidence type="ECO:0000256" key="6">
    <source>
        <dbReference type="ARBA" id="ARBA00022989"/>
    </source>
</evidence>
<sequence>MGSANLEMGMIFLTQTGVGILGNSFLFCFTWLAEHKLRLTDLIINQLVLANNLVLFSKGILQTVAAFGLKFFLHDAGCKFVFYLHRVGRGVSLSTTSLLSSFQAIKLNSSFSRWMEPRIRSPKCIGFCCFLCWILHLLANTYIPMRVTGQVRRKNISLKRFGYCSLTIQDSSIVSVFTITYVFVDMIFLGLKVWASGSMVLVLHRHKQQVHHIHSHSLSPRPSHEARATHAILVLVSAFVSFYSVSSILTLCFTLIVNPSQWLMDTSVLMAACFPAFSPFVLISSDTRVSRFSLTCWTKKTFFSNLVKQLQVF</sequence>
<reference evidence="14" key="1">
    <citation type="submission" date="2025-08" db="UniProtKB">
        <authorList>
            <consortium name="RefSeq"/>
        </authorList>
    </citation>
    <scope>IDENTIFICATION</scope>
</reference>
<keyword evidence="9 11" id="KW-0675">Receptor</keyword>
<keyword evidence="13" id="KW-1185">Reference proteome</keyword>
<evidence type="ECO:0000256" key="7">
    <source>
        <dbReference type="ARBA" id="ARBA00023040"/>
    </source>
</evidence>
<accession>A0ABM0I343</accession>
<evidence type="ECO:0000256" key="8">
    <source>
        <dbReference type="ARBA" id="ARBA00023136"/>
    </source>
</evidence>
<keyword evidence="8 11" id="KW-0472">Membrane</keyword>
<evidence type="ECO:0000256" key="10">
    <source>
        <dbReference type="ARBA" id="ARBA00023224"/>
    </source>
</evidence>
<name>A0ABM0I343_CERSS</name>
<feature type="transmembrane region" description="Helical" evidence="11">
    <location>
        <begin position="231"/>
        <end position="256"/>
    </location>
</feature>
<keyword evidence="10 11" id="KW-0807">Transducer</keyword>
<comment type="subcellular location">
    <subcellularLocation>
        <location evidence="1 11">Cell membrane</location>
        <topology evidence="1 11">Multi-pass membrane protein</topology>
    </subcellularLocation>
</comment>
<keyword evidence="6 11" id="KW-1133">Transmembrane helix</keyword>
<keyword evidence="4 11" id="KW-0589">Pheromone response</keyword>
<dbReference type="InterPro" id="IPR017452">
    <property type="entry name" value="GPCR_Rhodpsn_7TM"/>
</dbReference>
<evidence type="ECO:0000256" key="5">
    <source>
        <dbReference type="ARBA" id="ARBA00022692"/>
    </source>
</evidence>